<dbReference type="AlphaFoldDB" id="A0A7S0CLR7"/>
<reference evidence="2" key="1">
    <citation type="submission" date="2021-01" db="EMBL/GenBank/DDBJ databases">
        <authorList>
            <person name="Corre E."/>
            <person name="Pelletier E."/>
            <person name="Niang G."/>
            <person name="Scheremetjew M."/>
            <person name="Finn R."/>
            <person name="Kale V."/>
            <person name="Holt S."/>
            <person name="Cochrane G."/>
            <person name="Meng A."/>
            <person name="Brown T."/>
            <person name="Cohen L."/>
        </authorList>
    </citation>
    <scope>NUCLEOTIDE SEQUENCE</scope>
    <source>
        <strain evidence="2">CCAP1064/1</strain>
    </source>
</reference>
<proteinExistence type="predicted"/>
<dbReference type="EMBL" id="HBEL01049922">
    <property type="protein sequence ID" value="CAD8426867.1"/>
    <property type="molecule type" value="Transcribed_RNA"/>
</dbReference>
<evidence type="ECO:0000313" key="2">
    <source>
        <dbReference type="EMBL" id="CAD8426867.1"/>
    </source>
</evidence>
<gene>
    <name evidence="2" type="ORF">PINE0816_LOCUS23032</name>
</gene>
<sequence>MKLLIYIYISNFTNDSNGYSIADADTNNSMASPNVVTTRKKVNVVLADSSLQQNGPKDNTSNILNKFSKKNGISKNNNTPSSSKSFLQKRHNGSNIVPVVGFHHLKNTHIVN</sequence>
<organism evidence="2">
    <name type="scientific">Proboscia inermis</name>
    <dbReference type="NCBI Taxonomy" id="420281"/>
    <lineage>
        <taxon>Eukaryota</taxon>
        <taxon>Sar</taxon>
        <taxon>Stramenopiles</taxon>
        <taxon>Ochrophyta</taxon>
        <taxon>Bacillariophyta</taxon>
        <taxon>Coscinodiscophyceae</taxon>
        <taxon>Rhizosoleniophycidae</taxon>
        <taxon>Rhizosoleniales</taxon>
        <taxon>Rhizosoleniaceae</taxon>
        <taxon>Proboscia</taxon>
    </lineage>
</organism>
<feature type="region of interest" description="Disordered" evidence="1">
    <location>
        <begin position="68"/>
        <end position="88"/>
    </location>
</feature>
<evidence type="ECO:0000256" key="1">
    <source>
        <dbReference type="SAM" id="MobiDB-lite"/>
    </source>
</evidence>
<feature type="compositionally biased region" description="Low complexity" evidence="1">
    <location>
        <begin position="74"/>
        <end position="85"/>
    </location>
</feature>
<accession>A0A7S0CLR7</accession>
<name>A0A7S0CLR7_9STRA</name>
<protein>
    <submittedName>
        <fullName evidence="2">Uncharacterized protein</fullName>
    </submittedName>
</protein>